<dbReference type="AlphaFoldDB" id="A0A0D2E4Q0"/>
<organism evidence="2 3">
    <name type="scientific">Exophiala xenobiotica</name>
    <dbReference type="NCBI Taxonomy" id="348802"/>
    <lineage>
        <taxon>Eukaryota</taxon>
        <taxon>Fungi</taxon>
        <taxon>Dikarya</taxon>
        <taxon>Ascomycota</taxon>
        <taxon>Pezizomycotina</taxon>
        <taxon>Eurotiomycetes</taxon>
        <taxon>Chaetothyriomycetidae</taxon>
        <taxon>Chaetothyriales</taxon>
        <taxon>Herpotrichiellaceae</taxon>
        <taxon>Exophiala</taxon>
    </lineage>
</organism>
<dbReference type="EMBL" id="KN847323">
    <property type="protein sequence ID" value="KIW50398.1"/>
    <property type="molecule type" value="Genomic_DNA"/>
</dbReference>
<comment type="similarity">
    <text evidence="1">Belongs to the RutC family.</text>
</comment>
<dbReference type="SUPFAM" id="SSF55298">
    <property type="entry name" value="YjgF-like"/>
    <property type="match status" value="1"/>
</dbReference>
<accession>A0A0D2E4Q0</accession>
<dbReference type="Proteomes" id="UP000054342">
    <property type="component" value="Unassembled WGS sequence"/>
</dbReference>
<evidence type="ECO:0000256" key="1">
    <source>
        <dbReference type="ARBA" id="ARBA00010552"/>
    </source>
</evidence>
<dbReference type="PANTHER" id="PTHR11803">
    <property type="entry name" value="2-IMINOBUTANOATE/2-IMINOPROPANOATE DEAMINASE RIDA"/>
    <property type="match status" value="1"/>
</dbReference>
<name>A0A0D2E4Q0_9EURO</name>
<protein>
    <submittedName>
        <fullName evidence="2">Uncharacterized protein</fullName>
    </submittedName>
</protein>
<evidence type="ECO:0000313" key="2">
    <source>
        <dbReference type="EMBL" id="KIW50398.1"/>
    </source>
</evidence>
<dbReference type="GeneID" id="25333896"/>
<keyword evidence="3" id="KW-1185">Reference proteome</keyword>
<dbReference type="FunFam" id="3.30.1330.40:FF:000001">
    <property type="entry name" value="L-PSP family endoribonuclease"/>
    <property type="match status" value="1"/>
</dbReference>
<dbReference type="CDD" id="cd00448">
    <property type="entry name" value="YjgF_YER057c_UK114_family"/>
    <property type="match status" value="1"/>
</dbReference>
<dbReference type="PANTHER" id="PTHR11803:SF58">
    <property type="entry name" value="PROTEIN HMF1-RELATED"/>
    <property type="match status" value="1"/>
</dbReference>
<dbReference type="HOGENOM" id="CLU_100715_7_2_1"/>
<dbReference type="Gene3D" id="3.30.1330.40">
    <property type="entry name" value="RutC-like"/>
    <property type="match status" value="1"/>
</dbReference>
<sequence length="126" mass="13495">MDSQLTPVFTKDACPPAGPYSQAIKAAGQVFCAGQIPADSTGKLVEGSIAEKTEQCIKNLKAILTEAGSGIPKVVKVGVFLSDMKHFSEMNGEYEKWFTHKPARTCVAVRELPKGVDVEIEAIAVQ</sequence>
<dbReference type="InterPro" id="IPR006056">
    <property type="entry name" value="RidA"/>
</dbReference>
<reference evidence="2 3" key="1">
    <citation type="submission" date="2015-01" db="EMBL/GenBank/DDBJ databases">
        <title>The Genome Sequence of Exophiala xenobiotica CBS118157.</title>
        <authorList>
            <consortium name="The Broad Institute Genomics Platform"/>
            <person name="Cuomo C."/>
            <person name="de Hoog S."/>
            <person name="Gorbushina A."/>
            <person name="Stielow B."/>
            <person name="Teixiera M."/>
            <person name="Abouelleil A."/>
            <person name="Chapman S.B."/>
            <person name="Priest M."/>
            <person name="Young S.K."/>
            <person name="Wortman J."/>
            <person name="Nusbaum C."/>
            <person name="Birren B."/>
        </authorList>
    </citation>
    <scope>NUCLEOTIDE SEQUENCE [LARGE SCALE GENOMIC DNA]</scope>
    <source>
        <strain evidence="2 3">CBS 118157</strain>
    </source>
</reference>
<dbReference type="GO" id="GO:0005739">
    <property type="term" value="C:mitochondrion"/>
    <property type="evidence" value="ECO:0007669"/>
    <property type="project" value="UniProtKB-ARBA"/>
</dbReference>
<dbReference type="NCBIfam" id="TIGR00004">
    <property type="entry name" value="Rid family detoxifying hydrolase"/>
    <property type="match status" value="1"/>
</dbReference>
<dbReference type="InterPro" id="IPR006175">
    <property type="entry name" value="YjgF/YER057c/UK114"/>
</dbReference>
<dbReference type="GO" id="GO:0019239">
    <property type="term" value="F:deaminase activity"/>
    <property type="evidence" value="ECO:0007669"/>
    <property type="project" value="TreeGrafter"/>
</dbReference>
<dbReference type="GO" id="GO:0005829">
    <property type="term" value="C:cytosol"/>
    <property type="evidence" value="ECO:0007669"/>
    <property type="project" value="TreeGrafter"/>
</dbReference>
<dbReference type="Pfam" id="PF01042">
    <property type="entry name" value="Ribonuc_L-PSP"/>
    <property type="match status" value="1"/>
</dbReference>
<dbReference type="OrthoDB" id="309640at2759"/>
<gene>
    <name evidence="2" type="ORF">PV05_11988</name>
</gene>
<proteinExistence type="inferred from homology"/>
<dbReference type="RefSeq" id="XP_013310982.1">
    <property type="nucleotide sequence ID" value="XM_013455528.1"/>
</dbReference>
<dbReference type="InterPro" id="IPR035959">
    <property type="entry name" value="RutC-like_sf"/>
</dbReference>
<evidence type="ECO:0000313" key="3">
    <source>
        <dbReference type="Proteomes" id="UP000054342"/>
    </source>
</evidence>
<dbReference type="STRING" id="348802.A0A0D2E4Q0"/>